<dbReference type="InterPro" id="IPR051806">
    <property type="entry name" value="HAD-like_SPP"/>
</dbReference>
<dbReference type="SUPFAM" id="SSF56784">
    <property type="entry name" value="HAD-like"/>
    <property type="match status" value="1"/>
</dbReference>
<name>A0ABQ8KYF7_9APHY</name>
<organism evidence="1 2">
    <name type="scientific">Rhodofomes roseus</name>
    <dbReference type="NCBI Taxonomy" id="34475"/>
    <lineage>
        <taxon>Eukaryota</taxon>
        <taxon>Fungi</taxon>
        <taxon>Dikarya</taxon>
        <taxon>Basidiomycota</taxon>
        <taxon>Agaricomycotina</taxon>
        <taxon>Agaricomycetes</taxon>
        <taxon>Polyporales</taxon>
        <taxon>Rhodofomes</taxon>
    </lineage>
</organism>
<evidence type="ECO:0000313" key="1">
    <source>
        <dbReference type="EMBL" id="KAH9844104.1"/>
    </source>
</evidence>
<dbReference type="InterPro" id="IPR036412">
    <property type="entry name" value="HAD-like_sf"/>
</dbReference>
<dbReference type="PANTHER" id="PTHR43481">
    <property type="entry name" value="FRUCTOSE-1-PHOSPHATE PHOSPHATASE"/>
    <property type="match status" value="1"/>
</dbReference>
<dbReference type="Gene3D" id="3.40.50.1000">
    <property type="entry name" value="HAD superfamily/HAD-like"/>
    <property type="match status" value="1"/>
</dbReference>
<dbReference type="Pfam" id="PF00702">
    <property type="entry name" value="Hydrolase"/>
    <property type="match status" value="1"/>
</dbReference>
<keyword evidence="2" id="KW-1185">Reference proteome</keyword>
<dbReference type="EMBL" id="JADCUA010000001">
    <property type="protein sequence ID" value="KAH9844104.1"/>
    <property type="molecule type" value="Genomic_DNA"/>
</dbReference>
<evidence type="ECO:0000313" key="2">
    <source>
        <dbReference type="Proteomes" id="UP000814176"/>
    </source>
</evidence>
<protein>
    <submittedName>
        <fullName evidence="1">Phosphatase</fullName>
    </submittedName>
</protein>
<reference evidence="1 2" key="1">
    <citation type="journal article" date="2021" name="Environ. Microbiol.">
        <title>Gene family expansions and transcriptome signatures uncover fungal adaptations to wood decay.</title>
        <authorList>
            <person name="Hage H."/>
            <person name="Miyauchi S."/>
            <person name="Viragh M."/>
            <person name="Drula E."/>
            <person name="Min B."/>
            <person name="Chaduli D."/>
            <person name="Navarro D."/>
            <person name="Favel A."/>
            <person name="Norest M."/>
            <person name="Lesage-Meessen L."/>
            <person name="Balint B."/>
            <person name="Merenyi Z."/>
            <person name="de Eugenio L."/>
            <person name="Morin E."/>
            <person name="Martinez A.T."/>
            <person name="Baldrian P."/>
            <person name="Stursova M."/>
            <person name="Martinez M.J."/>
            <person name="Novotny C."/>
            <person name="Magnuson J.K."/>
            <person name="Spatafora J.W."/>
            <person name="Maurice S."/>
            <person name="Pangilinan J."/>
            <person name="Andreopoulos W."/>
            <person name="LaButti K."/>
            <person name="Hundley H."/>
            <person name="Na H."/>
            <person name="Kuo A."/>
            <person name="Barry K."/>
            <person name="Lipzen A."/>
            <person name="Henrissat B."/>
            <person name="Riley R."/>
            <person name="Ahrendt S."/>
            <person name="Nagy L.G."/>
            <person name="Grigoriev I.V."/>
            <person name="Martin F."/>
            <person name="Rosso M.N."/>
        </authorList>
    </citation>
    <scope>NUCLEOTIDE SEQUENCE [LARGE SCALE GENOMIC DNA]</scope>
    <source>
        <strain evidence="1 2">CIRM-BRFM 1785</strain>
    </source>
</reference>
<dbReference type="InterPro" id="IPR006439">
    <property type="entry name" value="HAD-SF_hydro_IA"/>
</dbReference>
<dbReference type="Gene3D" id="1.10.150.240">
    <property type="entry name" value="Putative phosphatase, domain 2"/>
    <property type="match status" value="1"/>
</dbReference>
<dbReference type="PANTHER" id="PTHR43481:SF4">
    <property type="entry name" value="GLYCEROL-1-PHOSPHATE PHOSPHOHYDROLASE 1-RELATED"/>
    <property type="match status" value="1"/>
</dbReference>
<dbReference type="InterPro" id="IPR023198">
    <property type="entry name" value="PGP-like_dom2"/>
</dbReference>
<gene>
    <name evidence="1" type="ORF">C8Q71DRAFT_793696</name>
</gene>
<dbReference type="InterPro" id="IPR023214">
    <property type="entry name" value="HAD_sf"/>
</dbReference>
<accession>A0ABQ8KYF7</accession>
<comment type="caution">
    <text evidence="1">The sequence shown here is derived from an EMBL/GenBank/DDBJ whole genome shotgun (WGS) entry which is preliminary data.</text>
</comment>
<dbReference type="SFLD" id="SFLDG01135">
    <property type="entry name" value="C1.5.6:_HAD__Beta-PGM__Phospha"/>
    <property type="match status" value="1"/>
</dbReference>
<dbReference type="GeneID" id="72006226"/>
<dbReference type="SFLD" id="SFLDS00003">
    <property type="entry name" value="Haloacid_Dehalogenase"/>
    <property type="match status" value="1"/>
</dbReference>
<dbReference type="SFLD" id="SFLDG01129">
    <property type="entry name" value="C1.5:_HAD__Beta-PGM__Phosphata"/>
    <property type="match status" value="1"/>
</dbReference>
<dbReference type="Proteomes" id="UP000814176">
    <property type="component" value="Unassembled WGS sequence"/>
</dbReference>
<proteinExistence type="predicted"/>
<sequence length="241" mass="25935">MPSTTLHFDAMPVLLPLFDMDGTLVDSTDGVVGAWELFKEKYPLLDVTQVLSSSHGVRTVENLRRFCGVEDPEEQEREAKRFEEAIVTNSTRNGRRGILALPGVPEIMAELAPVSKGPKPRWAICTSATNTYATAALQKAGIPKPEAFVASEDVQKGKPEPDPYLLGAKKCGVDPKNCLVVEDAPAGVKSGRAAGSKTLALLTSHTREQLEGAQPDFVVKDLSSVTMKTTDNGVEVTINTD</sequence>
<dbReference type="RefSeq" id="XP_047784914.1">
    <property type="nucleotide sequence ID" value="XM_047925494.1"/>
</dbReference>
<dbReference type="CDD" id="cd07527">
    <property type="entry name" value="HAD_ScGPP-like"/>
    <property type="match status" value="1"/>
</dbReference>
<dbReference type="NCBIfam" id="TIGR01509">
    <property type="entry name" value="HAD-SF-IA-v3"/>
    <property type="match status" value="1"/>
</dbReference>